<accession>A0A4V3BI03</accession>
<dbReference type="AlphaFoldDB" id="A0A4V3BI03"/>
<dbReference type="RefSeq" id="WP_042747440.1">
    <property type="nucleotide sequence ID" value="NZ_JACCPV010000146.1"/>
</dbReference>
<gene>
    <name evidence="1" type="ORF">CEE75_13955</name>
</gene>
<dbReference type="EMBL" id="NKLP01000385">
    <property type="protein sequence ID" value="TDN27417.1"/>
    <property type="molecule type" value="Genomic_DNA"/>
</dbReference>
<organism evidence="1 2">
    <name type="scientific">Lactobacillus crispatus</name>
    <dbReference type="NCBI Taxonomy" id="47770"/>
    <lineage>
        <taxon>Bacteria</taxon>
        <taxon>Bacillati</taxon>
        <taxon>Bacillota</taxon>
        <taxon>Bacilli</taxon>
        <taxon>Lactobacillales</taxon>
        <taxon>Lactobacillaceae</taxon>
        <taxon>Lactobacillus</taxon>
    </lineage>
</organism>
<evidence type="ECO:0000313" key="2">
    <source>
        <dbReference type="Proteomes" id="UP000295195"/>
    </source>
</evidence>
<protein>
    <submittedName>
        <fullName evidence="1">Uncharacterized protein</fullName>
    </submittedName>
</protein>
<dbReference type="Proteomes" id="UP000295195">
    <property type="component" value="Unassembled WGS sequence"/>
</dbReference>
<proteinExistence type="predicted"/>
<evidence type="ECO:0000313" key="1">
    <source>
        <dbReference type="EMBL" id="TDN27417.1"/>
    </source>
</evidence>
<reference evidence="1 2" key="1">
    <citation type="submission" date="2017-06" db="EMBL/GenBank/DDBJ databases">
        <authorList>
            <person name="Swanenburg J."/>
            <person name="Kort R."/>
        </authorList>
    </citation>
    <scope>NUCLEOTIDE SEQUENCE [LARGE SCALE GENOMIC DNA]</scope>
    <source>
        <strain evidence="1 2">RL05</strain>
    </source>
</reference>
<comment type="caution">
    <text evidence="1">The sequence shown here is derived from an EMBL/GenBank/DDBJ whole genome shotgun (WGS) entry which is preliminary data.</text>
</comment>
<sequence length="76" mass="9026">MNHPEIKAQDLISRKELFEKLGFTKSLWDNRKLYSLLPSSKMHVRLDGDGKKVMGWLKFNVTELINQYPERFKTTK</sequence>
<name>A0A4V3BI03_9LACO</name>